<gene>
    <name evidence="1" type="ORF">ARD30_13455</name>
</gene>
<reference evidence="1 2" key="1">
    <citation type="submission" date="2015-10" db="EMBL/GenBank/DDBJ databases">
        <title>Draft genome of Bosea thiooxidans.</title>
        <authorList>
            <person name="Wang X."/>
        </authorList>
    </citation>
    <scope>NUCLEOTIDE SEQUENCE [LARGE SCALE GENOMIC DNA]</scope>
    <source>
        <strain evidence="1 2">CGMCC 9174</strain>
    </source>
</reference>
<evidence type="ECO:0000313" key="2">
    <source>
        <dbReference type="Proteomes" id="UP000051562"/>
    </source>
</evidence>
<dbReference type="AlphaFoldDB" id="A0A0Q3KLE4"/>
<proteinExistence type="predicted"/>
<comment type="caution">
    <text evidence="1">The sequence shown here is derived from an EMBL/GenBank/DDBJ whole genome shotgun (WGS) entry which is preliminary data.</text>
</comment>
<keyword evidence="2" id="KW-1185">Reference proteome</keyword>
<dbReference type="EMBL" id="LMAR01000036">
    <property type="protein sequence ID" value="KQK30427.1"/>
    <property type="molecule type" value="Genomic_DNA"/>
</dbReference>
<sequence>MCCRPRSSSIASAAVPLALDGRIDAETCSKHRDHSRVRRFCDDGEQRLGRVARKPGGQWFFDYESGNDADDEAGFRFGEELFVPGEYVSVRNAEDEVHVYRMVTVEPL</sequence>
<protein>
    <submittedName>
        <fullName evidence="1">Uncharacterized protein</fullName>
    </submittedName>
</protein>
<dbReference type="Proteomes" id="UP000051562">
    <property type="component" value="Unassembled WGS sequence"/>
</dbReference>
<name>A0A0Q3KLE4_9HYPH</name>
<accession>A0A0Q3KLE4</accession>
<organism evidence="1 2">
    <name type="scientific">Bosea thiooxidans</name>
    <dbReference type="NCBI Taxonomy" id="53254"/>
    <lineage>
        <taxon>Bacteria</taxon>
        <taxon>Pseudomonadati</taxon>
        <taxon>Pseudomonadota</taxon>
        <taxon>Alphaproteobacteria</taxon>
        <taxon>Hyphomicrobiales</taxon>
        <taxon>Boseaceae</taxon>
        <taxon>Bosea</taxon>
    </lineage>
</organism>
<evidence type="ECO:0000313" key="1">
    <source>
        <dbReference type="EMBL" id="KQK30427.1"/>
    </source>
</evidence>